<accession>A0A1B2HP60</accession>
<dbReference type="KEGG" id="led:BBK82_29160"/>
<name>A0A1B2HP60_9PSEU</name>
<proteinExistence type="predicted"/>
<dbReference type="InterPro" id="IPR036010">
    <property type="entry name" value="2Fe-2S_ferredoxin-like_sf"/>
</dbReference>
<dbReference type="EMBL" id="CP016793">
    <property type="protein sequence ID" value="ANZ39513.1"/>
    <property type="molecule type" value="Genomic_DNA"/>
</dbReference>
<dbReference type="Pfam" id="PF13510">
    <property type="entry name" value="Fer2_4"/>
    <property type="match status" value="1"/>
</dbReference>
<reference evidence="2 3" key="1">
    <citation type="submission" date="2016-07" db="EMBL/GenBank/DDBJ databases">
        <title>Complete genome sequence of the Lentzea guizhouensis DHS C013.</title>
        <authorList>
            <person name="Cao C."/>
        </authorList>
    </citation>
    <scope>NUCLEOTIDE SEQUENCE [LARGE SCALE GENOMIC DNA]</scope>
    <source>
        <strain evidence="2 3">DHS C013</strain>
    </source>
</reference>
<evidence type="ECO:0000313" key="3">
    <source>
        <dbReference type="Proteomes" id="UP000093053"/>
    </source>
</evidence>
<dbReference type="RefSeq" id="WP_065917854.1">
    <property type="nucleotide sequence ID" value="NZ_CP016793.1"/>
</dbReference>
<dbReference type="SUPFAM" id="SSF54292">
    <property type="entry name" value="2Fe-2S ferredoxin-like"/>
    <property type="match status" value="1"/>
</dbReference>
<protein>
    <recommendedName>
        <fullName evidence="4">2Fe-2S iron-sulfur cluster binding domain-containing protein</fullName>
    </recommendedName>
</protein>
<dbReference type="InterPro" id="IPR042204">
    <property type="entry name" value="2Fe-2S-bd_N"/>
</dbReference>
<sequence>MKVTFNGVAKEVAHVAELLPGKYFCGIGVCFGCVAEINGTPEVRACRHQLKDGDIIRTTP</sequence>
<dbReference type="Proteomes" id="UP000093053">
    <property type="component" value="Chromosome"/>
</dbReference>
<dbReference type="Gene3D" id="3.10.20.440">
    <property type="entry name" value="2Fe-2S iron-sulphur cluster binding domain, sarcosine oxidase, alpha subunit, N-terminal domain"/>
    <property type="match status" value="1"/>
</dbReference>
<dbReference type="GO" id="GO:0016491">
    <property type="term" value="F:oxidoreductase activity"/>
    <property type="evidence" value="ECO:0007669"/>
    <property type="project" value="UniProtKB-KW"/>
</dbReference>
<gene>
    <name evidence="2" type="ORF">BBK82_29160</name>
</gene>
<organism evidence="2 3">
    <name type="scientific">Lentzea guizhouensis</name>
    <dbReference type="NCBI Taxonomy" id="1586287"/>
    <lineage>
        <taxon>Bacteria</taxon>
        <taxon>Bacillati</taxon>
        <taxon>Actinomycetota</taxon>
        <taxon>Actinomycetes</taxon>
        <taxon>Pseudonocardiales</taxon>
        <taxon>Pseudonocardiaceae</taxon>
        <taxon>Lentzea</taxon>
    </lineage>
</organism>
<dbReference type="AlphaFoldDB" id="A0A1B2HP60"/>
<dbReference type="GO" id="GO:0051536">
    <property type="term" value="F:iron-sulfur cluster binding"/>
    <property type="evidence" value="ECO:0007669"/>
    <property type="project" value="InterPro"/>
</dbReference>
<evidence type="ECO:0008006" key="4">
    <source>
        <dbReference type="Google" id="ProtNLM"/>
    </source>
</evidence>
<dbReference type="STRING" id="1586287.BBK82_29160"/>
<keyword evidence="3" id="KW-1185">Reference proteome</keyword>
<keyword evidence="1" id="KW-0560">Oxidoreductase</keyword>
<evidence type="ECO:0000313" key="2">
    <source>
        <dbReference type="EMBL" id="ANZ39513.1"/>
    </source>
</evidence>
<evidence type="ECO:0000256" key="1">
    <source>
        <dbReference type="ARBA" id="ARBA00023002"/>
    </source>
</evidence>
<dbReference type="OrthoDB" id="573392at2"/>